<proteinExistence type="predicted"/>
<organism evidence="2 4">
    <name type="scientific">Didymodactylos carnosus</name>
    <dbReference type="NCBI Taxonomy" id="1234261"/>
    <lineage>
        <taxon>Eukaryota</taxon>
        <taxon>Metazoa</taxon>
        <taxon>Spiralia</taxon>
        <taxon>Gnathifera</taxon>
        <taxon>Rotifera</taxon>
        <taxon>Eurotatoria</taxon>
        <taxon>Bdelloidea</taxon>
        <taxon>Philodinida</taxon>
        <taxon>Philodinidae</taxon>
        <taxon>Didymodactylos</taxon>
    </lineage>
</organism>
<keyword evidence="4" id="KW-1185">Reference proteome</keyword>
<dbReference type="EMBL" id="CAJOBC010008601">
    <property type="protein sequence ID" value="CAF3966096.1"/>
    <property type="molecule type" value="Genomic_DNA"/>
</dbReference>
<evidence type="ECO:0000259" key="1">
    <source>
        <dbReference type="PROSITE" id="PS50822"/>
    </source>
</evidence>
<dbReference type="Gene3D" id="3.40.50.2300">
    <property type="match status" value="1"/>
</dbReference>
<dbReference type="OrthoDB" id="5868801at2759"/>
<dbReference type="InterPro" id="IPR036397">
    <property type="entry name" value="RNaseH_sf"/>
</dbReference>
<feature type="domain" description="Piwi" evidence="1">
    <location>
        <begin position="159"/>
        <end position="484"/>
    </location>
</feature>
<sequence length="537" mass="62133">MACSEIIQQHSQIFERSQIPTPEQRYNAIVTVVNDCDYNNRLNRLCSLIDFHIQEQEMLSGTIRTLPTPKQIRGSQIPLVNGRLQDAQDLPLWTAAFFTPNPSQIPNVVQDFYIALNNKFDRLDIYSQRRNNQQMELVGIQEENIDRFFRQQQKLKCKLVLCVMDTPADSDLKTIIKQYGTIKHDIITQCCLYSKIISQSRQRTPFSQYSENIAREINSKLDGENVRIDLDQIMKEKGKSHYMFFGADVIHSTNCTEQHPSIAVVVGSTDQWCSHVEESIYAQWPEFDKCSIETIVNLEEITIERLKAYQQANDGQLPNKIVFYRVDDGQFSKVYSKEIPQIRQAFQGSSLALSKNYSADNRLPRYEDHMVYGKQKFPLLTLIIVKKRHHTRFLMYNGRDTYNVPIGTVVDTTIVDPYLYTFYLNSHKAIQGVNNLSLYTVLLDEIKLTIDELQLLTLQLCFTDQRSSNVEGVPSVIHYADQRALKAKDQFCFNQKRHDYHDDNEISNGINGSTMRKKNSSDNNIRTKKLNLSAKVH</sequence>
<dbReference type="Gene3D" id="3.30.420.10">
    <property type="entry name" value="Ribonuclease H-like superfamily/Ribonuclease H"/>
    <property type="match status" value="1"/>
</dbReference>
<dbReference type="InterPro" id="IPR003165">
    <property type="entry name" value="Piwi"/>
</dbReference>
<dbReference type="Proteomes" id="UP000681722">
    <property type="component" value="Unassembled WGS sequence"/>
</dbReference>
<dbReference type="SMART" id="SM00950">
    <property type="entry name" value="Piwi"/>
    <property type="match status" value="1"/>
</dbReference>
<dbReference type="Pfam" id="PF02171">
    <property type="entry name" value="Piwi"/>
    <property type="match status" value="1"/>
</dbReference>
<reference evidence="2" key="1">
    <citation type="submission" date="2021-02" db="EMBL/GenBank/DDBJ databases">
        <authorList>
            <person name="Nowell W R."/>
        </authorList>
    </citation>
    <scope>NUCLEOTIDE SEQUENCE</scope>
</reference>
<dbReference type="AlphaFoldDB" id="A0A814WFD1"/>
<dbReference type="SUPFAM" id="SSF53098">
    <property type="entry name" value="Ribonuclease H-like"/>
    <property type="match status" value="1"/>
</dbReference>
<evidence type="ECO:0000313" key="2">
    <source>
        <dbReference type="EMBL" id="CAF1201636.1"/>
    </source>
</evidence>
<protein>
    <recommendedName>
        <fullName evidence="1">Piwi domain-containing protein</fullName>
    </recommendedName>
</protein>
<dbReference type="InterPro" id="IPR012337">
    <property type="entry name" value="RNaseH-like_sf"/>
</dbReference>
<evidence type="ECO:0000313" key="4">
    <source>
        <dbReference type="Proteomes" id="UP000663829"/>
    </source>
</evidence>
<name>A0A814WFD1_9BILA</name>
<comment type="caution">
    <text evidence="2">The sequence shown here is derived from an EMBL/GenBank/DDBJ whole genome shotgun (WGS) entry which is preliminary data.</text>
</comment>
<gene>
    <name evidence="2" type="ORF">GPM918_LOCUS23751</name>
    <name evidence="3" type="ORF">SRO942_LOCUS23750</name>
</gene>
<dbReference type="GO" id="GO:0003676">
    <property type="term" value="F:nucleic acid binding"/>
    <property type="evidence" value="ECO:0007669"/>
    <property type="project" value="InterPro"/>
</dbReference>
<dbReference type="Proteomes" id="UP000663829">
    <property type="component" value="Unassembled WGS sequence"/>
</dbReference>
<dbReference type="PANTHER" id="PTHR22891">
    <property type="entry name" value="EUKARYOTIC TRANSLATION INITIATION FACTOR 2C"/>
    <property type="match status" value="1"/>
</dbReference>
<accession>A0A814WFD1</accession>
<dbReference type="PROSITE" id="PS50822">
    <property type="entry name" value="PIWI"/>
    <property type="match status" value="1"/>
</dbReference>
<evidence type="ECO:0000313" key="3">
    <source>
        <dbReference type="EMBL" id="CAF3966096.1"/>
    </source>
</evidence>
<dbReference type="EMBL" id="CAJNOQ010008601">
    <property type="protein sequence ID" value="CAF1201636.1"/>
    <property type="molecule type" value="Genomic_DNA"/>
</dbReference>